<sequence length="142" mass="15809">MVMAVMAVMATVVIDAALYFRDIEQTALDSGITGIRRCQRRRRRRQTGPSRRYIRLALGQTDRTLAGSRTARLRGYAGHDGYTVQTPSPKVPCRRRERSMSESSGSGSHSETDRQGEEVNRGKERERAPTDPDAAVDADVDV</sequence>
<dbReference type="HOGENOM" id="CLU_1817197_0_0_1"/>
<protein>
    <submittedName>
        <fullName evidence="3">Uncharacterized protein</fullName>
    </submittedName>
</protein>
<proteinExistence type="predicted"/>
<dbReference type="AlphaFoldDB" id="A0A022W2W2"/>
<evidence type="ECO:0000313" key="3">
    <source>
        <dbReference type="EMBL" id="EZF52599.1"/>
    </source>
</evidence>
<evidence type="ECO:0000256" key="2">
    <source>
        <dbReference type="SAM" id="SignalP"/>
    </source>
</evidence>
<dbReference type="EMBL" id="KK207845">
    <property type="protein sequence ID" value="EZF52599.1"/>
    <property type="molecule type" value="Genomic_DNA"/>
</dbReference>
<organism evidence="3">
    <name type="scientific">Trichophyton rubrum CBS 288.86</name>
    <dbReference type="NCBI Taxonomy" id="1215330"/>
    <lineage>
        <taxon>Eukaryota</taxon>
        <taxon>Fungi</taxon>
        <taxon>Dikarya</taxon>
        <taxon>Ascomycota</taxon>
        <taxon>Pezizomycotina</taxon>
        <taxon>Eurotiomycetes</taxon>
        <taxon>Eurotiomycetidae</taxon>
        <taxon>Onygenales</taxon>
        <taxon>Arthrodermataceae</taxon>
        <taxon>Trichophyton</taxon>
    </lineage>
</organism>
<feature type="chain" id="PRO_5001511218" evidence="2">
    <location>
        <begin position="17"/>
        <end position="142"/>
    </location>
</feature>
<feature type="region of interest" description="Disordered" evidence="1">
    <location>
        <begin position="75"/>
        <end position="142"/>
    </location>
</feature>
<keyword evidence="2" id="KW-0732">Signal</keyword>
<gene>
    <name evidence="3" type="ORF">H103_04335</name>
</gene>
<reference evidence="3" key="1">
    <citation type="submission" date="2014-02" db="EMBL/GenBank/DDBJ databases">
        <title>The Genome Sequence of Trichophyton rubrum (morphotype fischeri) CBS 288.86.</title>
        <authorList>
            <consortium name="The Broad Institute Genomics Platform"/>
            <person name="Cuomo C.A."/>
            <person name="White T.C."/>
            <person name="Graser Y."/>
            <person name="Martinez-Rossi N."/>
            <person name="Heitman J."/>
            <person name="Young S.K."/>
            <person name="Zeng Q."/>
            <person name="Gargeya S."/>
            <person name="Abouelleil A."/>
            <person name="Alvarado L."/>
            <person name="Chapman S.B."/>
            <person name="Gainer-Dewar J."/>
            <person name="Goldberg J."/>
            <person name="Griggs A."/>
            <person name="Gujja S."/>
            <person name="Hansen M."/>
            <person name="Howarth C."/>
            <person name="Imamovic A."/>
            <person name="Larimer J."/>
            <person name="Martinez D."/>
            <person name="Murphy C."/>
            <person name="Pearson M.D."/>
            <person name="Persinoti G."/>
            <person name="Poon T."/>
            <person name="Priest M."/>
            <person name="Roberts A.D."/>
            <person name="Saif S."/>
            <person name="Shea T.D."/>
            <person name="Sykes S.N."/>
            <person name="Wortman J."/>
            <person name="Nusbaum C."/>
            <person name="Birren B."/>
        </authorList>
    </citation>
    <scope>NUCLEOTIDE SEQUENCE [LARGE SCALE GENOMIC DNA]</scope>
    <source>
        <strain evidence="3">CBS 288.86</strain>
    </source>
</reference>
<name>A0A022W2W2_TRIRU</name>
<feature type="compositionally biased region" description="Basic and acidic residues" evidence="1">
    <location>
        <begin position="110"/>
        <end position="130"/>
    </location>
</feature>
<accession>A0A022W2W2</accession>
<dbReference type="Proteomes" id="UP000023758">
    <property type="component" value="Unassembled WGS sequence"/>
</dbReference>
<feature type="signal peptide" evidence="2">
    <location>
        <begin position="1"/>
        <end position="16"/>
    </location>
</feature>
<evidence type="ECO:0000256" key="1">
    <source>
        <dbReference type="SAM" id="MobiDB-lite"/>
    </source>
</evidence>